<comment type="subcellular location">
    <subcellularLocation>
        <location evidence="1">Cell membrane</location>
        <topology evidence="1">Multi-pass membrane protein</topology>
    </subcellularLocation>
</comment>
<dbReference type="Proteomes" id="UP000002534">
    <property type="component" value="Chromosome"/>
</dbReference>
<dbReference type="Pfam" id="PF03739">
    <property type="entry name" value="LptF_LptG"/>
    <property type="match status" value="1"/>
</dbReference>
<dbReference type="eggNOG" id="COG0795">
    <property type="taxonomic scope" value="Bacteria"/>
</dbReference>
<dbReference type="PANTHER" id="PTHR33529:SF6">
    <property type="entry name" value="YJGP_YJGQ FAMILY PERMEASE"/>
    <property type="match status" value="1"/>
</dbReference>
<dbReference type="GO" id="GO:0043190">
    <property type="term" value="C:ATP-binding cassette (ABC) transporter complex"/>
    <property type="evidence" value="ECO:0007669"/>
    <property type="project" value="InterPro"/>
</dbReference>
<evidence type="ECO:0000256" key="6">
    <source>
        <dbReference type="SAM" id="Phobius"/>
    </source>
</evidence>
<dbReference type="KEGG" id="pca:Pcar_1922"/>
<reference evidence="8" key="1">
    <citation type="submission" date="2005-10" db="EMBL/GenBank/DDBJ databases">
        <title>Complete sequence of Pelobacter carbinolicus DSM 2380.</title>
        <authorList>
            <person name="Copeland A."/>
            <person name="Lucas S."/>
            <person name="Lapidus A."/>
            <person name="Barry K."/>
            <person name="Detter J.C."/>
            <person name="Glavina T."/>
            <person name="Hammon N."/>
            <person name="Israni S."/>
            <person name="Pitluck S."/>
            <person name="Chertkov O."/>
            <person name="Schmutz J."/>
            <person name="Larimer F."/>
            <person name="Land M."/>
            <person name="Kyrpides N."/>
            <person name="Ivanova N."/>
            <person name="Richardson P."/>
        </authorList>
    </citation>
    <scope>NUCLEOTIDE SEQUENCE [LARGE SCALE GENOMIC DNA]</scope>
    <source>
        <strain evidence="8">DSM 2380 / NBRC 103641 / GraBd1</strain>
    </source>
</reference>
<dbReference type="RefSeq" id="WP_011341668.1">
    <property type="nucleotide sequence ID" value="NC_007498.2"/>
</dbReference>
<dbReference type="GO" id="GO:0015920">
    <property type="term" value="P:lipopolysaccharide transport"/>
    <property type="evidence" value="ECO:0007669"/>
    <property type="project" value="TreeGrafter"/>
</dbReference>
<dbReference type="GO" id="GO:0055085">
    <property type="term" value="P:transmembrane transport"/>
    <property type="evidence" value="ECO:0007669"/>
    <property type="project" value="InterPro"/>
</dbReference>
<evidence type="ECO:0000256" key="3">
    <source>
        <dbReference type="ARBA" id="ARBA00022692"/>
    </source>
</evidence>
<feature type="transmembrane region" description="Helical" evidence="6">
    <location>
        <begin position="318"/>
        <end position="339"/>
    </location>
</feature>
<dbReference type="InterPro" id="IPR005495">
    <property type="entry name" value="LptG/LptF_permease"/>
</dbReference>
<keyword evidence="2" id="KW-1003">Cell membrane</keyword>
<sequence>MTSLRIQRYLLRETLVPMLLGLAVFTLVLLLGRILNLVELVINKGVPLVDVLLLLAYLLPTFLVLTLPLSFLLGVMAGFGRMSADREILALKACGVGLRQLTAPIVGLGLLVSLATAATTIAIKPASEDLFREKLFHIASSRANIGIQAQIFNDEFEGIILYANDVDERSGRMQGVFISDERDDTLSSIILANEGRIFSNQENLTLTLHLENGTIHRQRRETGSGFQVIEFTRYDLNLDLGQTSMSADQPRKNKKTMTLGELYQAIRPDAATPPSKKRELLAEFHWRLAVPVIPLLFALLGVPLGIQPVRSGRGSGFAAGLLVFLAYYVLLSLAGTLVVDAGLPGLIMWGPNSIFLLASIVVLRAAAKEKPLPLVEFCRRWTDILIRRLRK</sequence>
<accession>Q3A394</accession>
<feature type="transmembrane region" description="Helical" evidence="6">
    <location>
        <begin position="15"/>
        <end position="35"/>
    </location>
</feature>
<dbReference type="AlphaFoldDB" id="Q3A394"/>
<protein>
    <submittedName>
        <fullName evidence="7">Lipopolysaccharide ABC transporter, membrane protein LptF</fullName>
    </submittedName>
</protein>
<reference evidence="7 8" key="2">
    <citation type="journal article" date="2012" name="BMC Genomics">
        <title>The genome of Pelobacter carbinolicus reveals surprising metabolic capabilities and physiological features.</title>
        <authorList>
            <person name="Aklujkar M."/>
            <person name="Haveman S.A."/>
            <person name="Didonato R.Jr."/>
            <person name="Chertkov O."/>
            <person name="Han C.S."/>
            <person name="Land M.L."/>
            <person name="Brown P."/>
            <person name="Lovley D.R."/>
        </authorList>
    </citation>
    <scope>NUCLEOTIDE SEQUENCE [LARGE SCALE GENOMIC DNA]</scope>
    <source>
        <strain evidence="8">DSM 2380 / NBRC 103641 / GraBd1</strain>
    </source>
</reference>
<evidence type="ECO:0000256" key="1">
    <source>
        <dbReference type="ARBA" id="ARBA00004651"/>
    </source>
</evidence>
<dbReference type="NCBIfam" id="TIGR04407">
    <property type="entry name" value="LptF_YjgP"/>
    <property type="match status" value="1"/>
</dbReference>
<dbReference type="HOGENOM" id="CLU_028799_3_0_7"/>
<dbReference type="STRING" id="338963.Pcar_1922"/>
<dbReference type="PANTHER" id="PTHR33529">
    <property type="entry name" value="SLR0882 PROTEIN-RELATED"/>
    <property type="match status" value="1"/>
</dbReference>
<evidence type="ECO:0000256" key="2">
    <source>
        <dbReference type="ARBA" id="ARBA00022475"/>
    </source>
</evidence>
<evidence type="ECO:0000256" key="4">
    <source>
        <dbReference type="ARBA" id="ARBA00022989"/>
    </source>
</evidence>
<keyword evidence="3 6" id="KW-0812">Transmembrane</keyword>
<organism evidence="7 8">
    <name type="scientific">Syntrophotalea carbinolica (strain DSM 2380 / NBRC 103641 / GraBd1)</name>
    <name type="common">Pelobacter carbinolicus</name>
    <dbReference type="NCBI Taxonomy" id="338963"/>
    <lineage>
        <taxon>Bacteria</taxon>
        <taxon>Pseudomonadati</taxon>
        <taxon>Thermodesulfobacteriota</taxon>
        <taxon>Desulfuromonadia</taxon>
        <taxon>Desulfuromonadales</taxon>
        <taxon>Syntrophotaleaceae</taxon>
        <taxon>Syntrophotalea</taxon>
    </lineage>
</organism>
<keyword evidence="8" id="KW-1185">Reference proteome</keyword>
<feature type="transmembrane region" description="Helical" evidence="6">
    <location>
        <begin position="345"/>
        <end position="367"/>
    </location>
</feature>
<evidence type="ECO:0000313" key="7">
    <source>
        <dbReference type="EMBL" id="ABA89163.2"/>
    </source>
</evidence>
<gene>
    <name evidence="7" type="primary">lptF</name>
    <name evidence="7" type="ordered locus">Pcar_1922</name>
</gene>
<keyword evidence="4 6" id="KW-1133">Transmembrane helix</keyword>
<evidence type="ECO:0000313" key="8">
    <source>
        <dbReference type="Proteomes" id="UP000002534"/>
    </source>
</evidence>
<feature type="transmembrane region" description="Helical" evidence="6">
    <location>
        <begin position="55"/>
        <end position="80"/>
    </location>
</feature>
<feature type="transmembrane region" description="Helical" evidence="6">
    <location>
        <begin position="284"/>
        <end position="306"/>
    </location>
</feature>
<dbReference type="EMBL" id="CP000142">
    <property type="protein sequence ID" value="ABA89163.2"/>
    <property type="molecule type" value="Genomic_DNA"/>
</dbReference>
<dbReference type="OrthoDB" id="9792188at2"/>
<keyword evidence="5 6" id="KW-0472">Membrane</keyword>
<evidence type="ECO:0000256" key="5">
    <source>
        <dbReference type="ARBA" id="ARBA00023136"/>
    </source>
</evidence>
<proteinExistence type="predicted"/>
<dbReference type="InterPro" id="IPR030922">
    <property type="entry name" value="LptF"/>
</dbReference>
<name>Q3A394_SYNC1</name>